<dbReference type="AlphaFoldDB" id="A0A9P0JF74"/>
<gene>
    <name evidence="2" type="ORF">APHIGO_LOCUS11818</name>
</gene>
<evidence type="ECO:0000256" key="1">
    <source>
        <dbReference type="SAM" id="Phobius"/>
    </source>
</evidence>
<feature type="transmembrane region" description="Helical" evidence="1">
    <location>
        <begin position="12"/>
        <end position="34"/>
    </location>
</feature>
<evidence type="ECO:0000313" key="3">
    <source>
        <dbReference type="Proteomes" id="UP001154329"/>
    </source>
</evidence>
<dbReference type="EMBL" id="OU899037">
    <property type="protein sequence ID" value="CAH1738484.1"/>
    <property type="molecule type" value="Genomic_DNA"/>
</dbReference>
<protein>
    <submittedName>
        <fullName evidence="2">Uncharacterized protein</fullName>
    </submittedName>
</protein>
<evidence type="ECO:0000313" key="2">
    <source>
        <dbReference type="EMBL" id="CAH1738484.1"/>
    </source>
</evidence>
<keyword evidence="1" id="KW-1133">Transmembrane helix</keyword>
<reference evidence="2" key="2">
    <citation type="submission" date="2022-10" db="EMBL/GenBank/DDBJ databases">
        <authorList>
            <consortium name="ENA_rothamsted_submissions"/>
            <consortium name="culmorum"/>
            <person name="King R."/>
        </authorList>
    </citation>
    <scope>NUCLEOTIDE SEQUENCE</scope>
</reference>
<keyword evidence="1" id="KW-0472">Membrane</keyword>
<proteinExistence type="predicted"/>
<organism evidence="2 3">
    <name type="scientific">Aphis gossypii</name>
    <name type="common">Cotton aphid</name>
    <dbReference type="NCBI Taxonomy" id="80765"/>
    <lineage>
        <taxon>Eukaryota</taxon>
        <taxon>Metazoa</taxon>
        <taxon>Ecdysozoa</taxon>
        <taxon>Arthropoda</taxon>
        <taxon>Hexapoda</taxon>
        <taxon>Insecta</taxon>
        <taxon>Pterygota</taxon>
        <taxon>Neoptera</taxon>
        <taxon>Paraneoptera</taxon>
        <taxon>Hemiptera</taxon>
        <taxon>Sternorrhyncha</taxon>
        <taxon>Aphidomorpha</taxon>
        <taxon>Aphidoidea</taxon>
        <taxon>Aphididae</taxon>
        <taxon>Aphidini</taxon>
        <taxon>Aphis</taxon>
        <taxon>Aphis</taxon>
    </lineage>
</organism>
<name>A0A9P0JF74_APHGO</name>
<keyword evidence="1" id="KW-0812">Transmembrane</keyword>
<keyword evidence="3" id="KW-1185">Reference proteome</keyword>
<accession>A0A9P0JF74</accession>
<sequence>MRRWRVSRKSIVAVVVGHGLISSCILIYMTLYPLRRPNFIPHVPGEYTYTIIYLHYNQGSDICYECFSIIVNRSLTGGTKFLQKIHLGLSLNDL</sequence>
<reference evidence="2" key="1">
    <citation type="submission" date="2022-02" db="EMBL/GenBank/DDBJ databases">
        <authorList>
            <person name="King R."/>
        </authorList>
    </citation>
    <scope>NUCLEOTIDE SEQUENCE</scope>
</reference>
<dbReference type="Proteomes" id="UP001154329">
    <property type="component" value="Chromosome 4"/>
</dbReference>